<comment type="caution">
    <text evidence="1">The sequence shown here is derived from an EMBL/GenBank/DDBJ whole genome shotgun (WGS) entry which is preliminary data.</text>
</comment>
<feature type="non-terminal residue" evidence="1">
    <location>
        <position position="118"/>
    </location>
</feature>
<reference evidence="1 2" key="1">
    <citation type="submission" date="2014-11" db="EMBL/GenBank/DDBJ databases">
        <title>Draft Genome Sequences of Paenibacillus polymyxa NRRL B-30509 and Paenibacillus terrae NRRL B-30644, Strains from a Poultry Environment that Produce Tridecaptin A and Paenicidins.</title>
        <authorList>
            <person name="van Belkum M.J."/>
            <person name="Lohans C.T."/>
            <person name="Vederas J.C."/>
        </authorList>
    </citation>
    <scope>NUCLEOTIDE SEQUENCE [LARGE SCALE GENOMIC DNA]</scope>
    <source>
        <strain evidence="1 2">NRRL B-30644</strain>
    </source>
</reference>
<dbReference type="Proteomes" id="UP000032534">
    <property type="component" value="Unassembled WGS sequence"/>
</dbReference>
<sequence length="118" mass="13650">MIIKKIAIGNIDEAFIEDRLTSGVNIIYSDDNNKGKTVLFQGLMYSLGNDPIFPSNFNYKDHYFYSEIDANGIKYEFLRKNDTFIVINESVFQICDNQSELKYFLNENLFSLPIIVVV</sequence>
<evidence type="ECO:0000313" key="1">
    <source>
        <dbReference type="EMBL" id="KJD43626.1"/>
    </source>
</evidence>
<name>A0A0D7WWR4_9BACL</name>
<evidence type="ECO:0008006" key="3">
    <source>
        <dbReference type="Google" id="ProtNLM"/>
    </source>
</evidence>
<dbReference type="EMBL" id="JTHP01000052">
    <property type="protein sequence ID" value="KJD43626.1"/>
    <property type="molecule type" value="Genomic_DNA"/>
</dbReference>
<evidence type="ECO:0000313" key="2">
    <source>
        <dbReference type="Proteomes" id="UP000032534"/>
    </source>
</evidence>
<accession>A0A0D7WWR4</accession>
<proteinExistence type="predicted"/>
<dbReference type="AlphaFoldDB" id="A0A0D7WWR4"/>
<organism evidence="1 2">
    <name type="scientific">Paenibacillus terrae</name>
    <dbReference type="NCBI Taxonomy" id="159743"/>
    <lineage>
        <taxon>Bacteria</taxon>
        <taxon>Bacillati</taxon>
        <taxon>Bacillota</taxon>
        <taxon>Bacilli</taxon>
        <taxon>Bacillales</taxon>
        <taxon>Paenibacillaceae</taxon>
        <taxon>Paenibacillus</taxon>
    </lineage>
</organism>
<protein>
    <recommendedName>
        <fullName evidence="3">Rad50/SbcC-type AAA domain-containing protein</fullName>
    </recommendedName>
</protein>
<gene>
    <name evidence="1" type="ORF">QD47_21345</name>
</gene>
<keyword evidence="2" id="KW-1185">Reference proteome</keyword>